<evidence type="ECO:0000313" key="3">
    <source>
        <dbReference type="Proteomes" id="UP000215595"/>
    </source>
</evidence>
<dbReference type="InterPro" id="IPR029039">
    <property type="entry name" value="Flavoprotein-like_sf"/>
</dbReference>
<proteinExistence type="predicted"/>
<dbReference type="Pfam" id="PF03358">
    <property type="entry name" value="FMN_red"/>
    <property type="match status" value="1"/>
</dbReference>
<reference evidence="2 3" key="1">
    <citation type="submission" date="2017-03" db="EMBL/GenBank/DDBJ databases">
        <title>Lifting the veil on microbial sulfur biogeochemistry in mining wastewaters.</title>
        <authorList>
            <person name="Kantor R.S."/>
            <person name="Colenbrander Nelson T."/>
            <person name="Marshall S."/>
            <person name="Bennett D."/>
            <person name="Apte S."/>
            <person name="Camacho D."/>
            <person name="Thomas B.C."/>
            <person name="Warren L.A."/>
            <person name="Banfield J.F."/>
        </authorList>
    </citation>
    <scope>NUCLEOTIDE SEQUENCE [LARGE SCALE GENOMIC DNA]</scope>
    <source>
        <strain evidence="2">32-69-9</strain>
    </source>
</reference>
<evidence type="ECO:0000313" key="2">
    <source>
        <dbReference type="EMBL" id="OYX33015.1"/>
    </source>
</evidence>
<organism evidence="2 3">
    <name type="scientific">Brevundimonas subvibrioides</name>
    <dbReference type="NCBI Taxonomy" id="74313"/>
    <lineage>
        <taxon>Bacteria</taxon>
        <taxon>Pseudomonadati</taxon>
        <taxon>Pseudomonadota</taxon>
        <taxon>Alphaproteobacteria</taxon>
        <taxon>Caulobacterales</taxon>
        <taxon>Caulobacteraceae</taxon>
        <taxon>Brevundimonas</taxon>
    </lineage>
</organism>
<accession>A0A258FKG5</accession>
<feature type="domain" description="NADPH-dependent FMN reductase-like" evidence="1">
    <location>
        <begin position="1"/>
        <end position="148"/>
    </location>
</feature>
<dbReference type="InterPro" id="IPR005025">
    <property type="entry name" value="FMN_Rdtase-like_dom"/>
</dbReference>
<protein>
    <submittedName>
        <fullName evidence="2">NADPH-dependent FMN reductase</fullName>
    </submittedName>
</protein>
<dbReference type="EMBL" id="NCEB01000019">
    <property type="protein sequence ID" value="OYX33015.1"/>
    <property type="molecule type" value="Genomic_DNA"/>
</dbReference>
<dbReference type="AlphaFoldDB" id="A0A258FKG5"/>
<dbReference type="Proteomes" id="UP000215595">
    <property type="component" value="Unassembled WGS sequence"/>
</dbReference>
<comment type="caution">
    <text evidence="2">The sequence shown here is derived from an EMBL/GenBank/DDBJ whole genome shotgun (WGS) entry which is preliminary data.</text>
</comment>
<sequence>MRAVILSCTLKPSPAKSNTEVLAEVVAAELKKGGATVETIRLVDLNIKPGVSGDEGEGDDWPGVDARLKAANIVVFATPTWLGQMSSVCLRALERLDAWFAETDEAGRPIAFGKVGGVVITGNEDGAHNIVATVCQGLIDMGFTIPGQSWTYWHLGPGPGPDYTETDQGHDYSDRVGRNAARNLLAIARAITPETYPVPESGD</sequence>
<dbReference type="Gene3D" id="3.40.50.360">
    <property type="match status" value="1"/>
</dbReference>
<evidence type="ECO:0000259" key="1">
    <source>
        <dbReference type="Pfam" id="PF03358"/>
    </source>
</evidence>
<dbReference type="SUPFAM" id="SSF52218">
    <property type="entry name" value="Flavoproteins"/>
    <property type="match status" value="1"/>
</dbReference>
<gene>
    <name evidence="2" type="ORF">B7Z01_10305</name>
</gene>
<name>A0A258FKG5_9CAUL</name>
<dbReference type="GO" id="GO:0016491">
    <property type="term" value="F:oxidoreductase activity"/>
    <property type="evidence" value="ECO:0007669"/>
    <property type="project" value="InterPro"/>
</dbReference>